<evidence type="ECO:0000313" key="1">
    <source>
        <dbReference type="EMBL" id="RNM33408.1"/>
    </source>
</evidence>
<gene>
    <name evidence="1" type="ORF">DMP05_08560</name>
</gene>
<accession>A0A3N0I927</accession>
<keyword evidence="2" id="KW-1185">Reference proteome</keyword>
<dbReference type="EMBL" id="QIBZ01000017">
    <property type="protein sequence ID" value="RNM33408.1"/>
    <property type="molecule type" value="Genomic_DNA"/>
</dbReference>
<comment type="caution">
    <text evidence="1">The sequence shown here is derived from an EMBL/GenBank/DDBJ whole genome shotgun (WGS) entry which is preliminary data.</text>
</comment>
<organism evidence="1 2">
    <name type="scientific">Slackia isoflavoniconvertens</name>
    <dbReference type="NCBI Taxonomy" id="572010"/>
    <lineage>
        <taxon>Bacteria</taxon>
        <taxon>Bacillati</taxon>
        <taxon>Actinomycetota</taxon>
        <taxon>Coriobacteriia</taxon>
        <taxon>Eggerthellales</taxon>
        <taxon>Eggerthellaceae</taxon>
        <taxon>Slackia</taxon>
    </lineage>
</organism>
<dbReference type="Proteomes" id="UP000271472">
    <property type="component" value="Unassembled WGS sequence"/>
</dbReference>
<protein>
    <submittedName>
        <fullName evidence="1">Uncharacterized protein</fullName>
    </submittedName>
</protein>
<sequence>MLDNRRRCARGIVICMLVRSILMPTRGLMLPTREIGPRLSGKSKSLASSIACVAACVAGRFRMVVLNGRRHVGETIRRGFARLSGPAICMGIASLDMLWPKLSRVRPGLKLSMLFELEVLLTWACELRLEYEVSS</sequence>
<proteinExistence type="predicted"/>
<reference evidence="2" key="1">
    <citation type="submission" date="2018-05" db="EMBL/GenBank/DDBJ databases">
        <title>Genome Sequencing of selected type strains of the family Eggerthellaceae.</title>
        <authorList>
            <person name="Danylec N."/>
            <person name="Stoll D.A."/>
            <person name="Doetsch A."/>
            <person name="Huch M."/>
        </authorList>
    </citation>
    <scope>NUCLEOTIDE SEQUENCE [LARGE SCALE GENOMIC DNA]</scope>
    <source>
        <strain evidence="2">DSM 22006</strain>
    </source>
</reference>
<name>A0A3N0I927_9ACTN</name>
<evidence type="ECO:0000313" key="2">
    <source>
        <dbReference type="Proteomes" id="UP000271472"/>
    </source>
</evidence>
<dbReference type="AlphaFoldDB" id="A0A3N0I927"/>